<dbReference type="GO" id="GO:0046872">
    <property type="term" value="F:metal ion binding"/>
    <property type="evidence" value="ECO:0007669"/>
    <property type="project" value="InterPro"/>
</dbReference>
<gene>
    <name evidence="1" type="ORF">PHJA_001789400</name>
</gene>
<reference evidence="1" key="1">
    <citation type="submission" date="2020-07" db="EMBL/GenBank/DDBJ databases">
        <title>Ethylene signaling mediates host invasion by parasitic plants.</title>
        <authorList>
            <person name="Yoshida S."/>
        </authorList>
    </citation>
    <scope>NUCLEOTIDE SEQUENCE</scope>
    <source>
        <strain evidence="1">Okayama</strain>
    </source>
</reference>
<comment type="caution">
    <text evidence="1">The sequence shown here is derived from an EMBL/GenBank/DDBJ whole genome shotgun (WGS) entry which is preliminary data.</text>
</comment>
<dbReference type="EMBL" id="BMAC01000439">
    <property type="protein sequence ID" value="GFP96453.1"/>
    <property type="molecule type" value="Genomic_DNA"/>
</dbReference>
<dbReference type="AlphaFoldDB" id="A0A830CKU6"/>
<proteinExistence type="predicted"/>
<dbReference type="Proteomes" id="UP000653305">
    <property type="component" value="Unassembled WGS sequence"/>
</dbReference>
<dbReference type="InterPro" id="IPR036163">
    <property type="entry name" value="HMA_dom_sf"/>
</dbReference>
<evidence type="ECO:0000313" key="2">
    <source>
        <dbReference type="Proteomes" id="UP000653305"/>
    </source>
</evidence>
<sequence>MKILEVLGSVCGEYNIDINTEEGLVKVYALVDPNLLMKALSRTGYHAELKWAKLQHPKVNRSYHNYSNGYDSYNYHHGAIGNYPHVYSRALPDPYSYPSYNYPTRSIHPYYQGSDPYYSDPYHYGPSVQPARYVPSYPPRADEPICFFAV</sequence>
<dbReference type="SUPFAM" id="SSF55008">
    <property type="entry name" value="HMA, heavy metal-associated domain"/>
    <property type="match status" value="1"/>
</dbReference>
<evidence type="ECO:0000313" key="1">
    <source>
        <dbReference type="EMBL" id="GFP96453.1"/>
    </source>
</evidence>
<organism evidence="1 2">
    <name type="scientific">Phtheirospermum japonicum</name>
    <dbReference type="NCBI Taxonomy" id="374723"/>
    <lineage>
        <taxon>Eukaryota</taxon>
        <taxon>Viridiplantae</taxon>
        <taxon>Streptophyta</taxon>
        <taxon>Embryophyta</taxon>
        <taxon>Tracheophyta</taxon>
        <taxon>Spermatophyta</taxon>
        <taxon>Magnoliopsida</taxon>
        <taxon>eudicotyledons</taxon>
        <taxon>Gunneridae</taxon>
        <taxon>Pentapetalae</taxon>
        <taxon>asterids</taxon>
        <taxon>lamiids</taxon>
        <taxon>Lamiales</taxon>
        <taxon>Orobanchaceae</taxon>
        <taxon>Orobanchaceae incertae sedis</taxon>
        <taxon>Phtheirospermum</taxon>
    </lineage>
</organism>
<name>A0A830CKU6_9LAMI</name>
<evidence type="ECO:0008006" key="3">
    <source>
        <dbReference type="Google" id="ProtNLM"/>
    </source>
</evidence>
<accession>A0A830CKU6</accession>
<keyword evidence="2" id="KW-1185">Reference proteome</keyword>
<dbReference type="OrthoDB" id="1110082at2759"/>
<protein>
    <recommendedName>
        <fullName evidence="3">HMA domain-containing protein</fullName>
    </recommendedName>
</protein>